<evidence type="ECO:0000256" key="1">
    <source>
        <dbReference type="SAM" id="MobiDB-lite"/>
    </source>
</evidence>
<organism evidence="2 3">
    <name type="scientific">Gymnopilus junonius</name>
    <name type="common">Spectacular rustgill mushroom</name>
    <name type="synonym">Gymnopilus spectabilis subsp. junonius</name>
    <dbReference type="NCBI Taxonomy" id="109634"/>
    <lineage>
        <taxon>Eukaryota</taxon>
        <taxon>Fungi</taxon>
        <taxon>Dikarya</taxon>
        <taxon>Basidiomycota</taxon>
        <taxon>Agaricomycotina</taxon>
        <taxon>Agaricomycetes</taxon>
        <taxon>Agaricomycetidae</taxon>
        <taxon>Agaricales</taxon>
        <taxon>Agaricineae</taxon>
        <taxon>Hymenogastraceae</taxon>
        <taxon>Gymnopilus</taxon>
    </lineage>
</organism>
<feature type="compositionally biased region" description="Polar residues" evidence="1">
    <location>
        <begin position="1"/>
        <end position="11"/>
    </location>
</feature>
<evidence type="ECO:0000313" key="2">
    <source>
        <dbReference type="EMBL" id="KAF8907361.1"/>
    </source>
</evidence>
<reference evidence="2" key="1">
    <citation type="submission" date="2020-11" db="EMBL/GenBank/DDBJ databases">
        <authorList>
            <consortium name="DOE Joint Genome Institute"/>
            <person name="Ahrendt S."/>
            <person name="Riley R."/>
            <person name="Andreopoulos W."/>
            <person name="LaButti K."/>
            <person name="Pangilinan J."/>
            <person name="Ruiz-duenas F.J."/>
            <person name="Barrasa J.M."/>
            <person name="Sanchez-Garcia M."/>
            <person name="Camarero S."/>
            <person name="Miyauchi S."/>
            <person name="Serrano A."/>
            <person name="Linde D."/>
            <person name="Babiker R."/>
            <person name="Drula E."/>
            <person name="Ayuso-Fernandez I."/>
            <person name="Pacheco R."/>
            <person name="Padilla G."/>
            <person name="Ferreira P."/>
            <person name="Barriuso J."/>
            <person name="Kellner H."/>
            <person name="Castanera R."/>
            <person name="Alfaro M."/>
            <person name="Ramirez L."/>
            <person name="Pisabarro A.G."/>
            <person name="Kuo A."/>
            <person name="Tritt A."/>
            <person name="Lipzen A."/>
            <person name="He G."/>
            <person name="Yan M."/>
            <person name="Ng V."/>
            <person name="Cullen D."/>
            <person name="Martin F."/>
            <person name="Rosso M.-N."/>
            <person name="Henrissat B."/>
            <person name="Hibbett D."/>
            <person name="Martinez A.T."/>
            <person name="Grigoriev I.V."/>
        </authorList>
    </citation>
    <scope>NUCLEOTIDE SEQUENCE</scope>
    <source>
        <strain evidence="2">AH 44721</strain>
    </source>
</reference>
<proteinExistence type="predicted"/>
<feature type="region of interest" description="Disordered" evidence="1">
    <location>
        <begin position="115"/>
        <end position="252"/>
    </location>
</feature>
<dbReference type="OrthoDB" id="10671195at2759"/>
<feature type="compositionally biased region" description="Pro residues" evidence="1">
    <location>
        <begin position="232"/>
        <end position="241"/>
    </location>
</feature>
<feature type="compositionally biased region" description="Gly residues" evidence="1">
    <location>
        <begin position="181"/>
        <end position="194"/>
    </location>
</feature>
<name>A0A9P5TRU1_GYMJU</name>
<accession>A0A9P5TRU1</accession>
<protein>
    <submittedName>
        <fullName evidence="2">Uncharacterized protein</fullName>
    </submittedName>
</protein>
<dbReference type="Proteomes" id="UP000724874">
    <property type="component" value="Unassembled WGS sequence"/>
</dbReference>
<feature type="compositionally biased region" description="Polar residues" evidence="1">
    <location>
        <begin position="136"/>
        <end position="145"/>
    </location>
</feature>
<feature type="region of interest" description="Disordered" evidence="1">
    <location>
        <begin position="1"/>
        <end position="99"/>
    </location>
</feature>
<sequence>MGSGAPSSPYTNPNLLAPSNPNPLLRRTSSGSTGSYEIRIEPPSRPSSSTNNREDDANGTYLSPNHQPAPLPVVPRGSSRFGYNGPPTQPNSPVVLPGPIPSNFVAQTFTDRNGVSTPLWQANSLPDTTPPVIPGVTTSTGSQKYGNPLHKDKDEDGPPVFPRSPKSPNRRLSGTPAPGTWGSGGWTGSGGGGLTPASSMRDLPGVGGGNRTSVFGGVMNSPAQPAMSMPEPTVPFIPPPPEEIEDDNGFDQTTMQNTAMNATIGKKTGGGKKKKKR</sequence>
<feature type="compositionally biased region" description="Polar residues" evidence="1">
    <location>
        <begin position="115"/>
        <end position="127"/>
    </location>
</feature>
<keyword evidence="3" id="KW-1185">Reference proteome</keyword>
<gene>
    <name evidence="2" type="ORF">CPB84DRAFT_309011</name>
</gene>
<dbReference type="EMBL" id="JADNYJ010000015">
    <property type="protein sequence ID" value="KAF8907361.1"/>
    <property type="molecule type" value="Genomic_DNA"/>
</dbReference>
<dbReference type="AlphaFoldDB" id="A0A9P5TRU1"/>
<evidence type="ECO:0000313" key="3">
    <source>
        <dbReference type="Proteomes" id="UP000724874"/>
    </source>
</evidence>
<feature type="compositionally biased region" description="Low complexity" evidence="1">
    <location>
        <begin position="12"/>
        <end position="25"/>
    </location>
</feature>
<comment type="caution">
    <text evidence="2">The sequence shown here is derived from an EMBL/GenBank/DDBJ whole genome shotgun (WGS) entry which is preliminary data.</text>
</comment>